<dbReference type="Proteomes" id="UP001652642">
    <property type="component" value="Chromosome 4"/>
</dbReference>
<dbReference type="PROSITE" id="PS01186">
    <property type="entry name" value="EGF_2"/>
    <property type="match status" value="1"/>
</dbReference>
<feature type="disulfide bond" evidence="26">
    <location>
        <begin position="274"/>
        <end position="301"/>
    </location>
</feature>
<evidence type="ECO:0000256" key="21">
    <source>
        <dbReference type="ARBA" id="ARBA00041401"/>
    </source>
</evidence>
<dbReference type="InterPro" id="IPR035976">
    <property type="entry name" value="Sushi/SCR/CCP_sf"/>
</dbReference>
<feature type="domain" description="C-type lectin" evidence="30">
    <location>
        <begin position="19"/>
        <end position="141"/>
    </location>
</feature>
<dbReference type="InterPro" id="IPR000742">
    <property type="entry name" value="EGF"/>
</dbReference>
<dbReference type="CTD" id="6401"/>
<dbReference type="Pfam" id="PF00008">
    <property type="entry name" value="EGF"/>
    <property type="match status" value="1"/>
</dbReference>
<evidence type="ECO:0000256" key="8">
    <source>
        <dbReference type="ARBA" id="ARBA00022692"/>
    </source>
</evidence>
<keyword evidence="4" id="KW-1003">Cell membrane</keyword>
<evidence type="ECO:0000313" key="33">
    <source>
        <dbReference type="RefSeq" id="XP_020670471.2"/>
    </source>
</evidence>
<dbReference type="CDD" id="cd00054">
    <property type="entry name" value="EGF_CA"/>
    <property type="match status" value="1"/>
</dbReference>
<proteinExistence type="inferred from homology"/>
<evidence type="ECO:0000256" key="28">
    <source>
        <dbReference type="SAM" id="SignalP"/>
    </source>
</evidence>
<keyword evidence="13" id="KW-0106">Calcium</keyword>
<dbReference type="SMART" id="SM00032">
    <property type="entry name" value="CCP"/>
    <property type="match status" value="7"/>
</dbReference>
<dbReference type="GO" id="GO:0046872">
    <property type="term" value="F:metal ion binding"/>
    <property type="evidence" value="ECO:0007669"/>
    <property type="project" value="UniProtKB-KW"/>
</dbReference>
<protein>
    <recommendedName>
        <fullName evidence="20">E-selectin</fullName>
    </recommendedName>
    <alternativeName>
        <fullName evidence="21">CD62 antigen-like family member E</fullName>
    </alternativeName>
    <alternativeName>
        <fullName evidence="22">Endothelial leukocyte adhesion molecule 1</fullName>
    </alternativeName>
    <alternativeName>
        <fullName evidence="23">Leukocyte-endothelial cell adhesion molecule 2</fullName>
    </alternativeName>
</protein>
<evidence type="ECO:0000259" key="30">
    <source>
        <dbReference type="PROSITE" id="PS50041"/>
    </source>
</evidence>
<feature type="domain" description="Sushi" evidence="31">
    <location>
        <begin position="304"/>
        <end position="365"/>
    </location>
</feature>
<dbReference type="SMART" id="SM00034">
    <property type="entry name" value="CLECT"/>
    <property type="match status" value="1"/>
</dbReference>
<dbReference type="PROSITE" id="PS50923">
    <property type="entry name" value="SUSHI"/>
    <property type="match status" value="7"/>
</dbReference>
<comment type="similarity">
    <text evidence="3">Belongs to the selectin/LECAM family.</text>
</comment>
<feature type="disulfide bond" evidence="26">
    <location>
        <begin position="336"/>
        <end position="363"/>
    </location>
</feature>
<dbReference type="GO" id="GO:0007155">
    <property type="term" value="P:cell adhesion"/>
    <property type="evidence" value="ECO:0007669"/>
    <property type="project" value="UniProtKB-KW"/>
</dbReference>
<keyword evidence="10 28" id="KW-0732">Signal</keyword>
<dbReference type="OrthoDB" id="406096at2759"/>
<keyword evidence="12" id="KW-0677">Repeat</keyword>
<evidence type="ECO:0000256" key="13">
    <source>
        <dbReference type="ARBA" id="ARBA00022837"/>
    </source>
</evidence>
<dbReference type="PRINTS" id="PR00343">
    <property type="entry name" value="SELECTIN"/>
</dbReference>
<dbReference type="InterPro" id="IPR050350">
    <property type="entry name" value="Compl-Cell_Adhes-Reg"/>
</dbReference>
<evidence type="ECO:0000256" key="1">
    <source>
        <dbReference type="ARBA" id="ARBA00004251"/>
    </source>
</evidence>
<evidence type="ECO:0000256" key="19">
    <source>
        <dbReference type="ARBA" id="ARBA00038738"/>
    </source>
</evidence>
<feature type="domain" description="Sushi" evidence="31">
    <location>
        <begin position="490"/>
        <end position="551"/>
    </location>
</feature>
<name>A0A6J0VCA5_9SAUR</name>
<dbReference type="GO" id="GO:0005886">
    <property type="term" value="C:plasma membrane"/>
    <property type="evidence" value="ECO:0007669"/>
    <property type="project" value="UniProtKB-SubCell"/>
</dbReference>
<feature type="disulfide bond" evidence="25">
    <location>
        <begin position="167"/>
        <end position="176"/>
    </location>
</feature>
<evidence type="ECO:0000256" key="24">
    <source>
        <dbReference type="ARBA" id="ARBA00045695"/>
    </source>
</evidence>
<evidence type="ECO:0000256" key="23">
    <source>
        <dbReference type="ARBA" id="ARBA00043124"/>
    </source>
</evidence>
<dbReference type="RefSeq" id="XP_020670471.2">
    <property type="nucleotide sequence ID" value="XM_020814812.2"/>
</dbReference>
<dbReference type="InterPro" id="IPR018378">
    <property type="entry name" value="C-type_lectin_CS"/>
</dbReference>
<dbReference type="InterPro" id="IPR016187">
    <property type="entry name" value="CTDL_fold"/>
</dbReference>
<keyword evidence="6 25" id="KW-0245">EGF-like domain</keyword>
<dbReference type="Pfam" id="PF00059">
    <property type="entry name" value="Lectin_C"/>
    <property type="match status" value="1"/>
</dbReference>
<evidence type="ECO:0000256" key="27">
    <source>
        <dbReference type="SAM" id="Phobius"/>
    </source>
</evidence>
<dbReference type="InterPro" id="IPR000436">
    <property type="entry name" value="Sushi_SCR_CCP_dom"/>
</dbReference>
<evidence type="ECO:0000256" key="26">
    <source>
        <dbReference type="PROSITE-ProRule" id="PRU00302"/>
    </source>
</evidence>
<dbReference type="Pfam" id="PF00084">
    <property type="entry name" value="Sushi"/>
    <property type="match status" value="7"/>
</dbReference>
<comment type="function">
    <text evidence="24">Cell-surface glycoprotein having a role in immunoadhesion. Mediates in the adhesion of blood neutrophils in cytokine-activated endothelium through interaction with SELPLG/PSGL1. May have a role in capillary morphogenesis.</text>
</comment>
<evidence type="ECO:0000256" key="4">
    <source>
        <dbReference type="ARBA" id="ARBA00022475"/>
    </source>
</evidence>
<keyword evidence="11" id="KW-0430">Lectin</keyword>
<evidence type="ECO:0000256" key="7">
    <source>
        <dbReference type="ARBA" id="ARBA00022659"/>
    </source>
</evidence>
<feature type="disulfide bond" evidence="26">
    <location>
        <begin position="460"/>
        <end position="487"/>
    </location>
</feature>
<feature type="disulfide bond" evidence="26">
    <location>
        <begin position="584"/>
        <end position="611"/>
    </location>
</feature>
<feature type="disulfide bond" evidence="26">
    <location>
        <begin position="398"/>
        <end position="425"/>
    </location>
</feature>
<evidence type="ECO:0000256" key="2">
    <source>
        <dbReference type="ARBA" id="ARBA00004613"/>
    </source>
</evidence>
<evidence type="ECO:0000256" key="18">
    <source>
        <dbReference type="ARBA" id="ARBA00023180"/>
    </source>
</evidence>
<evidence type="ECO:0000259" key="31">
    <source>
        <dbReference type="PROSITE" id="PS50923"/>
    </source>
</evidence>
<evidence type="ECO:0000256" key="17">
    <source>
        <dbReference type="ARBA" id="ARBA00023157"/>
    </source>
</evidence>
<evidence type="ECO:0000256" key="3">
    <source>
        <dbReference type="ARBA" id="ARBA00007360"/>
    </source>
</evidence>
<dbReference type="PROSITE" id="PS00615">
    <property type="entry name" value="C_TYPE_LECTIN_1"/>
    <property type="match status" value="1"/>
</dbReference>
<feature type="disulfide bond" evidence="26">
    <location>
        <begin position="522"/>
        <end position="549"/>
    </location>
</feature>
<dbReference type="InterPro" id="IPR016186">
    <property type="entry name" value="C-type_lectin-like/link_sf"/>
</dbReference>
<evidence type="ECO:0000256" key="20">
    <source>
        <dbReference type="ARBA" id="ARBA00040812"/>
    </source>
</evidence>
<evidence type="ECO:0000256" key="11">
    <source>
        <dbReference type="ARBA" id="ARBA00022734"/>
    </source>
</evidence>
<dbReference type="SUPFAM" id="SSF57535">
    <property type="entry name" value="Complement control module/SCR domain"/>
    <property type="match status" value="7"/>
</dbReference>
<feature type="domain" description="Sushi" evidence="31">
    <location>
        <begin position="180"/>
        <end position="241"/>
    </location>
</feature>
<feature type="transmembrane region" description="Helical" evidence="27">
    <location>
        <begin position="617"/>
        <end position="642"/>
    </location>
</feature>
<evidence type="ECO:0000259" key="29">
    <source>
        <dbReference type="PROSITE" id="PS50026"/>
    </source>
</evidence>
<feature type="signal peptide" evidence="28">
    <location>
        <begin position="1"/>
        <end position="23"/>
    </location>
</feature>
<feature type="chain" id="PRO_5045231743" description="E-selectin" evidence="28">
    <location>
        <begin position="24"/>
        <end position="671"/>
    </location>
</feature>
<dbReference type="GO" id="GO:0030246">
    <property type="term" value="F:carbohydrate binding"/>
    <property type="evidence" value="ECO:0007669"/>
    <property type="project" value="UniProtKB-KW"/>
</dbReference>
<dbReference type="InterPro" id="IPR033991">
    <property type="entry name" value="Selectin_CTLD"/>
</dbReference>
<evidence type="ECO:0000256" key="10">
    <source>
        <dbReference type="ARBA" id="ARBA00022729"/>
    </source>
</evidence>
<feature type="domain" description="Sushi" evidence="31">
    <location>
        <begin position="428"/>
        <end position="489"/>
    </location>
</feature>
<dbReference type="PANTHER" id="PTHR19325:SF493">
    <property type="entry name" value="E-SELECTIN"/>
    <property type="match status" value="1"/>
</dbReference>
<evidence type="ECO:0000256" key="25">
    <source>
        <dbReference type="PROSITE-ProRule" id="PRU00076"/>
    </source>
</evidence>
<sequence>MLNAIWFLTILTSGFLLFNGSTCWTYHSSDITMPYSEAEKWCKAHYTHLVAIQNKEEIVYLNAAFPYKAEYYWIGIRKFGNEWRWVGTNKALNEETENWAKGEPNNQKTNEDCVEIYIRRDHDAGKWNDEPCNKRKTALCYSVSCKPNSCSGHGECIETINNYTCHCDRGFYGHDCEHVVTCNRPKEPEHGTLECSHPVKDFSYNSSCRAQCKKGYKLTGLESVSCTHAGNWSAPTPACKVEECRILQNITNGSISCSHPSGNFAWNSSCNFSCNEGFLLKGSNRLQCGASGEWDEQEPKCEVAKCEMVPQPERGFVNCSHADTELTYRSTCDFGCMEGYTLRGSQQIQCSSKGNWSGPIPICEIVKCSELKPPTHGNLECSHPAGNFAWNSSCKFACKEGFVLKGFAELQCDASGGWNGHQPECEAVKCEAVYRPENGFVNCSYLDMDPIYNSVCEFTCMEGYSLTGSSQIQCLSNGKWSEPFPVCEAMQCEAVAHPERGFVNCSHLQADATYNSVCEFTCMEGYTLRGSSKIQCLSTGQWSEPTPVCEATLCEILDPPKNGFLNCSYPDRHFGYKTVCEVSCAEGWKLNGSHLLQCLASGTWTAGLPTCEAPQAFVQYLTIGTAATATTFLSVGSFLIWLTKHLRRKAKKFTPASSYHSLFNQNYPHLI</sequence>
<keyword evidence="17 25" id="KW-1015">Disulfide bond</keyword>
<dbReference type="KEGG" id="pvt:110090926"/>
<evidence type="ECO:0000256" key="15">
    <source>
        <dbReference type="ARBA" id="ARBA00022989"/>
    </source>
</evidence>
<keyword evidence="15 27" id="KW-1133">Transmembrane helix</keyword>
<dbReference type="GO" id="GO:0005576">
    <property type="term" value="C:extracellular region"/>
    <property type="evidence" value="ECO:0007669"/>
    <property type="project" value="UniProtKB-SubCell"/>
</dbReference>
<comment type="subunit">
    <text evidence="19">Interacts with SELPLG/PSGL1 and PODXL2 through the sialyl Lewis X epitope. SELPLG sulfation appears not to be required for this interaction.</text>
</comment>
<evidence type="ECO:0000256" key="5">
    <source>
        <dbReference type="ARBA" id="ARBA00022525"/>
    </source>
</evidence>
<comment type="subcellular location">
    <subcellularLocation>
        <location evidence="1">Cell membrane</location>
        <topology evidence="1">Single-pass type I membrane protein</topology>
    </subcellularLocation>
    <subcellularLocation>
        <location evidence="2">Secreted</location>
    </subcellularLocation>
</comment>
<dbReference type="CDD" id="cd00033">
    <property type="entry name" value="CCP"/>
    <property type="match status" value="7"/>
</dbReference>
<dbReference type="SMART" id="SM00181">
    <property type="entry name" value="EGF"/>
    <property type="match status" value="1"/>
</dbReference>
<dbReference type="InParanoid" id="A0A6J0VCA5"/>
<dbReference type="CDD" id="cd03592">
    <property type="entry name" value="CLECT_selectins_like"/>
    <property type="match status" value="1"/>
</dbReference>
<keyword evidence="9" id="KW-0479">Metal-binding</keyword>
<dbReference type="PANTHER" id="PTHR19325">
    <property type="entry name" value="COMPLEMENT COMPONENT-RELATED SUSHI DOMAIN-CONTAINING"/>
    <property type="match status" value="1"/>
</dbReference>
<feature type="disulfide bond" evidence="26">
    <location>
        <begin position="212"/>
        <end position="239"/>
    </location>
</feature>
<dbReference type="InterPro" id="IPR001304">
    <property type="entry name" value="C-type_lectin-like"/>
</dbReference>
<gene>
    <name evidence="33" type="primary">SELE</name>
</gene>
<dbReference type="Gene3D" id="3.10.100.10">
    <property type="entry name" value="Mannose-Binding Protein A, subunit A"/>
    <property type="match status" value="1"/>
</dbReference>
<dbReference type="InterPro" id="IPR002396">
    <property type="entry name" value="Selectin_superfamily"/>
</dbReference>
<feature type="domain" description="Sushi" evidence="31">
    <location>
        <begin position="552"/>
        <end position="613"/>
    </location>
</feature>
<keyword evidence="7 26" id="KW-0768">Sushi</keyword>
<evidence type="ECO:0000256" key="12">
    <source>
        <dbReference type="ARBA" id="ARBA00022737"/>
    </source>
</evidence>
<keyword evidence="8 27" id="KW-0812">Transmembrane</keyword>
<dbReference type="Gene3D" id="2.10.70.10">
    <property type="entry name" value="Complement Module, domain 1"/>
    <property type="match status" value="7"/>
</dbReference>
<accession>A0A6J0VCA5</accession>
<feature type="domain" description="Sushi" evidence="31">
    <location>
        <begin position="242"/>
        <end position="303"/>
    </location>
</feature>
<keyword evidence="18" id="KW-0325">Glycoprotein</keyword>
<feature type="domain" description="Sushi" evidence="31">
    <location>
        <begin position="366"/>
        <end position="427"/>
    </location>
</feature>
<dbReference type="GeneID" id="110090926"/>
<evidence type="ECO:0000256" key="9">
    <source>
        <dbReference type="ARBA" id="ARBA00022723"/>
    </source>
</evidence>
<evidence type="ECO:0000256" key="6">
    <source>
        <dbReference type="ARBA" id="ARBA00022536"/>
    </source>
</evidence>
<dbReference type="PROSITE" id="PS00022">
    <property type="entry name" value="EGF_1"/>
    <property type="match status" value="1"/>
</dbReference>
<evidence type="ECO:0000256" key="14">
    <source>
        <dbReference type="ARBA" id="ARBA00022889"/>
    </source>
</evidence>
<keyword evidence="5" id="KW-0964">Secreted</keyword>
<dbReference type="PROSITE" id="PS50041">
    <property type="entry name" value="C_TYPE_LECTIN_2"/>
    <property type="match status" value="1"/>
</dbReference>
<keyword evidence="32" id="KW-1185">Reference proteome</keyword>
<dbReference type="SUPFAM" id="SSF56436">
    <property type="entry name" value="C-type lectin-like"/>
    <property type="match status" value="1"/>
</dbReference>
<organism evidence="32 33">
    <name type="scientific">Pogona vitticeps</name>
    <name type="common">central bearded dragon</name>
    <dbReference type="NCBI Taxonomy" id="103695"/>
    <lineage>
        <taxon>Eukaryota</taxon>
        <taxon>Metazoa</taxon>
        <taxon>Chordata</taxon>
        <taxon>Craniata</taxon>
        <taxon>Vertebrata</taxon>
        <taxon>Euteleostomi</taxon>
        <taxon>Lepidosauria</taxon>
        <taxon>Squamata</taxon>
        <taxon>Bifurcata</taxon>
        <taxon>Unidentata</taxon>
        <taxon>Episquamata</taxon>
        <taxon>Toxicofera</taxon>
        <taxon>Iguania</taxon>
        <taxon>Acrodonta</taxon>
        <taxon>Agamidae</taxon>
        <taxon>Amphibolurinae</taxon>
        <taxon>Pogona</taxon>
    </lineage>
</organism>
<reference evidence="33" key="1">
    <citation type="submission" date="2025-08" db="UniProtKB">
        <authorList>
            <consortium name="RefSeq"/>
        </authorList>
    </citation>
    <scope>IDENTIFICATION</scope>
</reference>
<dbReference type="AlphaFoldDB" id="A0A6J0VCA5"/>
<evidence type="ECO:0000313" key="32">
    <source>
        <dbReference type="Proteomes" id="UP001652642"/>
    </source>
</evidence>
<feature type="domain" description="EGF-like" evidence="29">
    <location>
        <begin position="141"/>
        <end position="177"/>
    </location>
</feature>
<comment type="caution">
    <text evidence="25">Lacks conserved residue(s) required for the propagation of feature annotation.</text>
</comment>
<keyword evidence="14" id="KW-0130">Cell adhesion</keyword>
<evidence type="ECO:0000256" key="22">
    <source>
        <dbReference type="ARBA" id="ARBA00042113"/>
    </source>
</evidence>
<dbReference type="PROSITE" id="PS50026">
    <property type="entry name" value="EGF_3"/>
    <property type="match status" value="1"/>
</dbReference>
<keyword evidence="16 27" id="KW-0472">Membrane</keyword>
<evidence type="ECO:0000256" key="16">
    <source>
        <dbReference type="ARBA" id="ARBA00023136"/>
    </source>
</evidence>